<dbReference type="WBParaSite" id="Pan_g19605.t1">
    <property type="protein sequence ID" value="Pan_g19605.t1"/>
    <property type="gene ID" value="Pan_g19605"/>
</dbReference>
<reference evidence="2" key="2">
    <citation type="submission" date="2020-10" db="UniProtKB">
        <authorList>
            <consortium name="WormBaseParasite"/>
        </authorList>
    </citation>
    <scope>IDENTIFICATION</scope>
</reference>
<evidence type="ECO:0000313" key="1">
    <source>
        <dbReference type="Proteomes" id="UP000492821"/>
    </source>
</evidence>
<reference evidence="1" key="1">
    <citation type="journal article" date="2013" name="Genetics">
        <title>The draft genome and transcriptome of Panagrellus redivivus are shaped by the harsh demands of a free-living lifestyle.</title>
        <authorList>
            <person name="Srinivasan J."/>
            <person name="Dillman A.R."/>
            <person name="Macchietto M.G."/>
            <person name="Heikkinen L."/>
            <person name="Lakso M."/>
            <person name="Fracchia K.M."/>
            <person name="Antoshechkin I."/>
            <person name="Mortazavi A."/>
            <person name="Wong G."/>
            <person name="Sternberg P.W."/>
        </authorList>
    </citation>
    <scope>NUCLEOTIDE SEQUENCE [LARGE SCALE GENOMIC DNA]</scope>
    <source>
        <strain evidence="1">MT8872</strain>
    </source>
</reference>
<protein>
    <submittedName>
        <fullName evidence="2">PEX-1N domain-containing protein</fullName>
    </submittedName>
</protein>
<proteinExistence type="predicted"/>
<evidence type="ECO:0000313" key="2">
    <source>
        <dbReference type="WBParaSite" id="Pan_g19605.t1"/>
    </source>
</evidence>
<organism evidence="1 2">
    <name type="scientific">Panagrellus redivivus</name>
    <name type="common">Microworm</name>
    <dbReference type="NCBI Taxonomy" id="6233"/>
    <lineage>
        <taxon>Eukaryota</taxon>
        <taxon>Metazoa</taxon>
        <taxon>Ecdysozoa</taxon>
        <taxon>Nematoda</taxon>
        <taxon>Chromadorea</taxon>
        <taxon>Rhabditida</taxon>
        <taxon>Tylenchina</taxon>
        <taxon>Panagrolaimomorpha</taxon>
        <taxon>Panagrolaimoidea</taxon>
        <taxon>Panagrolaimidae</taxon>
        <taxon>Panagrellus</taxon>
    </lineage>
</organism>
<sequence>MEKAVISKNLINDAIFAVTHLYLLEDLPSLLFIHLEPRFCPFSRFRFVAAVYNESEISLPRLRLKFTFLKPETTKLDNLPDEVPASVSSTLTLPRDIAAGDCVAESLPSRFSELPLIVSVSLSLHHAKVDPMEASELLNEEVLTVCFTSFDVLLDRKQVDEFIEKDDCYDVFDDDVFIPSTTATIKISAQNAVDITETPFNKLTVAHIRQSLFPNVTTSTPSTFSGFVVVKQSFHRILVEIGKVIKYRRRSKS</sequence>
<name>A0A7E4VES5_PANRE</name>
<keyword evidence="1" id="KW-1185">Reference proteome</keyword>
<dbReference type="AlphaFoldDB" id="A0A7E4VES5"/>
<dbReference type="Proteomes" id="UP000492821">
    <property type="component" value="Unassembled WGS sequence"/>
</dbReference>
<accession>A0A7E4VES5</accession>